<organism evidence="2 3">
    <name type="scientific">Acidisoma silvae</name>
    <dbReference type="NCBI Taxonomy" id="2802396"/>
    <lineage>
        <taxon>Bacteria</taxon>
        <taxon>Pseudomonadati</taxon>
        <taxon>Pseudomonadota</taxon>
        <taxon>Alphaproteobacteria</taxon>
        <taxon>Acetobacterales</taxon>
        <taxon>Acidocellaceae</taxon>
        <taxon>Acidisoma</taxon>
    </lineage>
</organism>
<protein>
    <submittedName>
        <fullName evidence="2">Hint domain-containing protein</fullName>
    </submittedName>
</protein>
<reference evidence="2" key="1">
    <citation type="journal article" date="2021" name="Microorganisms">
        <title>Acidisoma silvae sp. nov. and Acidisomacellulosilytica sp. nov., Two Acidophilic Bacteria Isolated from Decaying Wood, Hydrolyzing Cellulose and Producing Poly-3-hydroxybutyrate.</title>
        <authorList>
            <person name="Mieszkin S."/>
            <person name="Pouder E."/>
            <person name="Uroz S."/>
            <person name="Simon-Colin C."/>
            <person name="Alain K."/>
        </authorList>
    </citation>
    <scope>NUCLEOTIDE SEQUENCE</scope>
    <source>
        <strain evidence="2">HW T2.11</strain>
    </source>
</reference>
<dbReference type="Proteomes" id="UP000708298">
    <property type="component" value="Unassembled WGS sequence"/>
</dbReference>
<dbReference type="InterPro" id="IPR028992">
    <property type="entry name" value="Hedgehog/Intein_dom"/>
</dbReference>
<dbReference type="Gene3D" id="2.170.16.10">
    <property type="entry name" value="Hedgehog/Intein (Hint) domain"/>
    <property type="match status" value="1"/>
</dbReference>
<dbReference type="RefSeq" id="WP_227321631.1">
    <property type="nucleotide sequence ID" value="NZ_JAESVB010000004.1"/>
</dbReference>
<keyword evidence="3" id="KW-1185">Reference proteome</keyword>
<evidence type="ECO:0000259" key="1">
    <source>
        <dbReference type="Pfam" id="PF13403"/>
    </source>
</evidence>
<evidence type="ECO:0000313" key="3">
    <source>
        <dbReference type="Proteomes" id="UP000708298"/>
    </source>
</evidence>
<gene>
    <name evidence="2" type="ORF">ASILVAE211_12430</name>
</gene>
<dbReference type="InterPro" id="IPR036844">
    <property type="entry name" value="Hint_dom_sf"/>
</dbReference>
<sequence>MATIDWNGGSGDWNDSSDWTPGQVPTAGDDATVAGTIASAITISSADSIVIANLTIDNPLASLEVDGYLSADTIALQSGTIIDDGTIANATIAMDGGTFAAGAGWLHGDTIEGNLDLANTALLFIQGGLTATGLNGTGDGTITIDGSDSNLIFNDATDSFDNATITIGSAGGLDSLSAGGILTLGTGVVVQTTTAFFSDTLGSDSGGTIINDGLIDVDATSGTMDLSSPGFINNGQITVTGGAILDVESNFGTFANSGTLTIGNASTAAIEYINAFTNTGFVEVQGGGELDLDLYASALTQSQTAGGTVEVDGLLNAEGDTLNIGTDTGFSTLLNYGTIENATLVLNGGSLGMGFSLFKNDTVEGNFTVDGEATAEIQGSFAATGIDGTGDGTITIDGSDSTLLFNDATDSLDNTTITIGSATGLDSISAGGILTLGTGVVVQTTTAFFSDTFGSVGAGTIINDGSIIVDATSGTMNLESPGFINNGQITVTGGADLDITPYGTFANNGTLTVGNGSTAAIEYLTGFTNTGFIEVQGGGELDLDTYASALTIAQTTGGTIEVDGLLNAEGETLNIAANTDFSTVLNYGTIENAVLKLNGGTFNAGGWLHGDTIEGNLDLVNSAQLFIQGGLTATGLDGTGDGTITIDGSDSNLIFNDATDTFDNATITIGSAGGLDSLSAGGILTLGTGVVVQTTTAFFSDTLGSDSGGTIINDGLIDVDASSGTMNLSSPGFINNGQITVAGGAGLNVESNFGTFSNAGTLTIDTGSTAAIQYLNAFINTGAVDVDGGQLLVDTNMVAAIPTTADIMAGIAVAGTITVENGGTATFDIAVDANQTISFAGHSNSVVVNDPSAFAATIANFVNGDSITLAGLADDSFSFADDVMTFSQDGTVTGTLTFTGDYQASDFITGTDSAGDLILNSAVLPCFASGTRILTARGAVAVEALREGDSVVTVTDGVRRLTPVTWIGHRSITLARHAAPEKVRPVRIAAGAFGDGMPVRDLLLSPDHAVFAEGVLVPVKHLINGSTVRFDHSIGSVTYFHVELAQHEVLLAEGLPAESYLETGGRAMFENGGLPVVLHADFSPMAWDVLSCAALKVTGVEVDAIRATLAARAKVSVAA</sequence>
<dbReference type="Pfam" id="PF13403">
    <property type="entry name" value="Hint_2"/>
    <property type="match status" value="1"/>
</dbReference>
<reference evidence="2" key="2">
    <citation type="submission" date="2021-01" db="EMBL/GenBank/DDBJ databases">
        <authorList>
            <person name="Mieszkin S."/>
            <person name="Pouder E."/>
            <person name="Alain K."/>
        </authorList>
    </citation>
    <scope>NUCLEOTIDE SEQUENCE</scope>
    <source>
        <strain evidence="2">HW T2.11</strain>
    </source>
</reference>
<evidence type="ECO:0000313" key="2">
    <source>
        <dbReference type="EMBL" id="MCB8875991.1"/>
    </source>
</evidence>
<dbReference type="EMBL" id="JAESVB010000004">
    <property type="protein sequence ID" value="MCB8875991.1"/>
    <property type="molecule type" value="Genomic_DNA"/>
</dbReference>
<dbReference type="AlphaFoldDB" id="A0A963YS92"/>
<accession>A0A963YS92</accession>
<name>A0A963YS92_9PROT</name>
<feature type="domain" description="Hedgehog/Intein (Hint)" evidence="1">
    <location>
        <begin position="925"/>
        <end position="1063"/>
    </location>
</feature>
<proteinExistence type="predicted"/>
<comment type="caution">
    <text evidence="2">The sequence shown here is derived from an EMBL/GenBank/DDBJ whole genome shotgun (WGS) entry which is preliminary data.</text>
</comment>
<dbReference type="SUPFAM" id="SSF51294">
    <property type="entry name" value="Hedgehog/intein (Hint) domain"/>
    <property type="match status" value="1"/>
</dbReference>